<dbReference type="PANTHER" id="PTHR32343">
    <property type="entry name" value="SERINE/ARGININE-RICH SPLICING FACTOR"/>
    <property type="match status" value="1"/>
</dbReference>
<dbReference type="PANTHER" id="PTHR32343:SF8">
    <property type="entry name" value="RNA RECOGNITION MOTIF (RRM)-CONTAINING PROTEIN"/>
    <property type="match status" value="1"/>
</dbReference>
<dbReference type="InterPro" id="IPR001298">
    <property type="entry name" value="Filamin/ABP280_rpt"/>
</dbReference>
<feature type="region of interest" description="Disordered" evidence="3">
    <location>
        <begin position="1"/>
        <end position="63"/>
    </location>
</feature>
<dbReference type="InterPro" id="IPR017868">
    <property type="entry name" value="Filamin/ABP280_repeat-like"/>
</dbReference>
<keyword evidence="6" id="KW-1185">Reference proteome</keyword>
<dbReference type="InterPro" id="IPR000504">
    <property type="entry name" value="RRM_dom"/>
</dbReference>
<evidence type="ECO:0000313" key="5">
    <source>
        <dbReference type="EMBL" id="KAK9836951.1"/>
    </source>
</evidence>
<keyword evidence="2" id="KW-0694">RNA-binding</keyword>
<dbReference type="GO" id="GO:0003723">
    <property type="term" value="F:RNA binding"/>
    <property type="evidence" value="ECO:0007669"/>
    <property type="project" value="UniProtKB-UniRule"/>
</dbReference>
<evidence type="ECO:0000256" key="1">
    <source>
        <dbReference type="PROSITE-ProRule" id="PRU00087"/>
    </source>
</evidence>
<proteinExistence type="predicted"/>
<dbReference type="SMART" id="SM00360">
    <property type="entry name" value="RRM"/>
    <property type="match status" value="1"/>
</dbReference>
<dbReference type="EMBL" id="JALJOU010000024">
    <property type="protein sequence ID" value="KAK9836951.1"/>
    <property type="molecule type" value="Genomic_DNA"/>
</dbReference>
<feature type="domain" description="RRM" evidence="4">
    <location>
        <begin position="232"/>
        <end position="304"/>
    </location>
</feature>
<protein>
    <recommendedName>
        <fullName evidence="4">RRM domain-containing protein</fullName>
    </recommendedName>
</protein>
<dbReference type="AlphaFoldDB" id="A0AAW1RUY9"/>
<evidence type="ECO:0000259" key="4">
    <source>
        <dbReference type="PROSITE" id="PS50102"/>
    </source>
</evidence>
<dbReference type="InterPro" id="IPR012677">
    <property type="entry name" value="Nucleotide-bd_a/b_plait_sf"/>
</dbReference>
<feature type="region of interest" description="Disordered" evidence="3">
    <location>
        <begin position="382"/>
        <end position="582"/>
    </location>
</feature>
<feature type="compositionally biased region" description="Basic residues" evidence="3">
    <location>
        <begin position="409"/>
        <end position="473"/>
    </location>
</feature>
<dbReference type="InterPro" id="IPR013783">
    <property type="entry name" value="Ig-like_fold"/>
</dbReference>
<feature type="repeat" description="Filamin" evidence="1">
    <location>
        <begin position="49"/>
        <end position="156"/>
    </location>
</feature>
<evidence type="ECO:0000313" key="6">
    <source>
        <dbReference type="Proteomes" id="UP001445335"/>
    </source>
</evidence>
<dbReference type="SUPFAM" id="SSF81296">
    <property type="entry name" value="E set domains"/>
    <property type="match status" value="1"/>
</dbReference>
<feature type="compositionally biased region" description="Basic and acidic residues" evidence="3">
    <location>
        <begin position="474"/>
        <end position="582"/>
    </location>
</feature>
<dbReference type="SUPFAM" id="SSF54928">
    <property type="entry name" value="RNA-binding domain, RBD"/>
    <property type="match status" value="1"/>
</dbReference>
<dbReference type="Pfam" id="PF00076">
    <property type="entry name" value="RRM_1"/>
    <property type="match status" value="1"/>
</dbReference>
<reference evidence="5 6" key="1">
    <citation type="journal article" date="2024" name="Nat. Commun.">
        <title>Phylogenomics reveals the evolutionary origins of lichenization in chlorophyte algae.</title>
        <authorList>
            <person name="Puginier C."/>
            <person name="Libourel C."/>
            <person name="Otte J."/>
            <person name="Skaloud P."/>
            <person name="Haon M."/>
            <person name="Grisel S."/>
            <person name="Petersen M."/>
            <person name="Berrin J.G."/>
            <person name="Delaux P.M."/>
            <person name="Dal Grande F."/>
            <person name="Keller J."/>
        </authorList>
    </citation>
    <scope>NUCLEOTIDE SEQUENCE [LARGE SCALE GENOMIC DNA]</scope>
    <source>
        <strain evidence="5 6">SAG 245.80</strain>
    </source>
</reference>
<evidence type="ECO:0000256" key="2">
    <source>
        <dbReference type="PROSITE-ProRule" id="PRU00176"/>
    </source>
</evidence>
<dbReference type="Gene3D" id="3.30.70.330">
    <property type="match status" value="1"/>
</dbReference>
<dbReference type="InterPro" id="IPR014756">
    <property type="entry name" value="Ig_E-set"/>
</dbReference>
<dbReference type="Proteomes" id="UP001445335">
    <property type="component" value="Unassembled WGS sequence"/>
</dbReference>
<gene>
    <name evidence="5" type="ORF">WJX81_002189</name>
</gene>
<dbReference type="PROSITE" id="PS50194">
    <property type="entry name" value="FILAMIN_REPEAT"/>
    <property type="match status" value="1"/>
</dbReference>
<comment type="caution">
    <text evidence="5">The sequence shown here is derived from an EMBL/GenBank/DDBJ whole genome shotgun (WGS) entry which is preliminary data.</text>
</comment>
<sequence length="582" mass="63677">MASAWKTEFDAPEPEQDLALVAVEAPAEKEDSEYSQSSSSSDDESDIPAGPIDPDRCLIGGPGYQGGAAKSPVTFYVTAKDARGTRVHEGGAYVVVRVTPGTSARAAGAEVVMPEVRDAGDGSYTCTYAVAARGDYELSVEVNGAAMGGSPFPVFFSPPEPPSEKPAEAAPPPATDIAGISAGLAEAFQIDRNNLAKVQAAQAALLPPASLLAQQAQDAQVVFPADDSTCKRALLVGNLNPAVNTDQLKQLFGFCGTVTRCELVGSQQQLALVEYATPTEASAGLAMHGMTVVDRALVVELASAARDAAAAGPVNPYAALQMQQMHQVAMAQLQSQQLAAQVAAIRAQAKLQPSAASGGAPGGKVAALSAIAALSKRLTEAAGATVGRRERSASPAKVKRRREVSPTIRYRKDRSRSAPRRRSPSPPRRRAPPTPPRRRRTPSPPRRRRSPTPPRRGRRNPTPPRRRSRSRSRRDREDREQERARSARREDRNEDRRGDRKRGDRDRVDHDRSRERESERTAVREREDRGRRRDMDDGEYGRRQPDEDRGRDRDRQRERLREGERARERPQDLDRDRERGRR</sequence>
<dbReference type="SMART" id="SM00557">
    <property type="entry name" value="IG_FLMN"/>
    <property type="match status" value="1"/>
</dbReference>
<dbReference type="CDD" id="cd00590">
    <property type="entry name" value="RRM_SF"/>
    <property type="match status" value="1"/>
</dbReference>
<dbReference type="Gene3D" id="2.60.40.10">
    <property type="entry name" value="Immunoglobulins"/>
    <property type="match status" value="1"/>
</dbReference>
<dbReference type="InterPro" id="IPR035979">
    <property type="entry name" value="RBD_domain_sf"/>
</dbReference>
<evidence type="ECO:0000256" key="3">
    <source>
        <dbReference type="SAM" id="MobiDB-lite"/>
    </source>
</evidence>
<dbReference type="Pfam" id="PF00630">
    <property type="entry name" value="Filamin"/>
    <property type="match status" value="1"/>
</dbReference>
<organism evidence="5 6">
    <name type="scientific">Elliptochloris bilobata</name>
    <dbReference type="NCBI Taxonomy" id="381761"/>
    <lineage>
        <taxon>Eukaryota</taxon>
        <taxon>Viridiplantae</taxon>
        <taxon>Chlorophyta</taxon>
        <taxon>core chlorophytes</taxon>
        <taxon>Trebouxiophyceae</taxon>
        <taxon>Trebouxiophyceae incertae sedis</taxon>
        <taxon>Elliptochloris clade</taxon>
        <taxon>Elliptochloris</taxon>
    </lineage>
</organism>
<accession>A0AAW1RUY9</accession>
<name>A0AAW1RUY9_9CHLO</name>
<dbReference type="PROSITE" id="PS50102">
    <property type="entry name" value="RRM"/>
    <property type="match status" value="1"/>
</dbReference>
<feature type="region of interest" description="Disordered" evidence="3">
    <location>
        <begin position="156"/>
        <end position="176"/>
    </location>
</feature>